<name>A0AAW9NE33_9BACI</name>
<dbReference type="EMBL" id="JARNBH010000028">
    <property type="protein sequence ID" value="MEC0276119.1"/>
    <property type="molecule type" value="Genomic_DNA"/>
</dbReference>
<dbReference type="Proteomes" id="UP001307168">
    <property type="component" value="Unassembled WGS sequence"/>
</dbReference>
<keyword evidence="2" id="KW-1185">Reference proteome</keyword>
<organism evidence="1 2">
    <name type="scientific">Peribacillus castrilensis</name>
    <dbReference type="NCBI Taxonomy" id="2897690"/>
    <lineage>
        <taxon>Bacteria</taxon>
        <taxon>Bacillati</taxon>
        <taxon>Bacillota</taxon>
        <taxon>Bacilli</taxon>
        <taxon>Bacillales</taxon>
        <taxon>Bacillaceae</taxon>
        <taxon>Peribacillus</taxon>
    </lineage>
</organism>
<dbReference type="RefSeq" id="WP_367407978.1">
    <property type="nucleotide sequence ID" value="NZ_JARNBH010000028.1"/>
</dbReference>
<sequence>MDFLVGVKEAGEILGWDRRKVSTYQLRGVLPKPVVQLYSGPVWFRKQIEFYKVGKDFGVRTYYIKDETVYECMHNQPLKDTIYSPNDIKGQMGNYLLYHEKDIQQLKNAILEKNPIVQFLSFESVSILHDLGILETVVFQDYIQQYSFEDIESTKEGRVKE</sequence>
<reference evidence="1 2" key="1">
    <citation type="submission" date="2023-03" db="EMBL/GenBank/DDBJ databases">
        <title>Bacillus Genome Sequencing.</title>
        <authorList>
            <person name="Dunlap C."/>
        </authorList>
    </citation>
    <scope>NUCLEOTIDE SEQUENCE [LARGE SCALE GENOMIC DNA]</scope>
    <source>
        <strain evidence="1 2">B-41290</strain>
    </source>
</reference>
<evidence type="ECO:0000313" key="2">
    <source>
        <dbReference type="Proteomes" id="UP001307168"/>
    </source>
</evidence>
<dbReference type="AlphaFoldDB" id="A0AAW9NE33"/>
<accession>A0AAW9NE33</accession>
<comment type="caution">
    <text evidence="1">The sequence shown here is derived from an EMBL/GenBank/DDBJ whole genome shotgun (WGS) entry which is preliminary data.</text>
</comment>
<proteinExistence type="predicted"/>
<gene>
    <name evidence="1" type="ORF">P4706_24130</name>
</gene>
<evidence type="ECO:0000313" key="1">
    <source>
        <dbReference type="EMBL" id="MEC0276119.1"/>
    </source>
</evidence>
<protein>
    <submittedName>
        <fullName evidence="1">Uncharacterized protein</fullName>
    </submittedName>
</protein>